<sequence length="294" mass="30867">MSRLHGRRGFLAGAGLLTAAHVAGVPGTAVADTRKAVEVVIDANGLSAPSTLAEGCLTLRVRATRTTALLLVRLRPGRSLDAYLRDLLLTNSANIEERKAACRRVEMSVDQYGGAVLTAQAVVEISSIVTRGAYHLIAYDYADNAAKPVVKAVKVEGAGADRKQFPGVDGTIIHRQDGTRTRIDVAGAPLLRNGRFLVVNASNGLNEAVFIPVAPGTTATGLQDVFDAIKSGKQPPSIPFRGQPVGLAPLSRGRSAAVQIDLPAGPYVLLSHIVDPATGHPRAYDGAYQLLTLT</sequence>
<comment type="caution">
    <text evidence="1">The sequence shown here is derived from an EMBL/GenBank/DDBJ whole genome shotgun (WGS) entry which is preliminary data.</text>
</comment>
<reference evidence="2" key="1">
    <citation type="journal article" date="2019" name="Int. J. Syst. Evol. Microbiol.">
        <title>The Global Catalogue of Microorganisms (GCM) 10K type strain sequencing project: providing services to taxonomists for standard genome sequencing and annotation.</title>
        <authorList>
            <consortium name="The Broad Institute Genomics Platform"/>
            <consortium name="The Broad Institute Genome Sequencing Center for Infectious Disease"/>
            <person name="Wu L."/>
            <person name="Ma J."/>
        </authorList>
    </citation>
    <scope>NUCLEOTIDE SEQUENCE [LARGE SCALE GENOMIC DNA]</scope>
    <source>
        <strain evidence="2">JCM 16904</strain>
    </source>
</reference>
<protein>
    <submittedName>
        <fullName evidence="1">Uncharacterized protein</fullName>
    </submittedName>
</protein>
<dbReference type="EMBL" id="BAAAZP010000239">
    <property type="protein sequence ID" value="GAA3719362.1"/>
    <property type="molecule type" value="Genomic_DNA"/>
</dbReference>
<dbReference type="PROSITE" id="PS51318">
    <property type="entry name" value="TAT"/>
    <property type="match status" value="1"/>
</dbReference>
<dbReference type="InterPro" id="IPR006311">
    <property type="entry name" value="TAT_signal"/>
</dbReference>
<name>A0ABP7EJR2_9ACTN</name>
<evidence type="ECO:0000313" key="2">
    <source>
        <dbReference type="Proteomes" id="UP001500902"/>
    </source>
</evidence>
<proteinExistence type="predicted"/>
<gene>
    <name evidence="1" type="ORF">GCM10022224_101540</name>
</gene>
<dbReference type="Proteomes" id="UP001500902">
    <property type="component" value="Unassembled WGS sequence"/>
</dbReference>
<organism evidence="1 2">
    <name type="scientific">Nonomuraea antimicrobica</name>
    <dbReference type="NCBI Taxonomy" id="561173"/>
    <lineage>
        <taxon>Bacteria</taxon>
        <taxon>Bacillati</taxon>
        <taxon>Actinomycetota</taxon>
        <taxon>Actinomycetes</taxon>
        <taxon>Streptosporangiales</taxon>
        <taxon>Streptosporangiaceae</taxon>
        <taxon>Nonomuraea</taxon>
    </lineage>
</organism>
<accession>A0ABP7EJR2</accession>
<evidence type="ECO:0000313" key="1">
    <source>
        <dbReference type="EMBL" id="GAA3719362.1"/>
    </source>
</evidence>
<dbReference type="RefSeq" id="WP_344896973.1">
    <property type="nucleotide sequence ID" value="NZ_BAAAZP010000239.1"/>
</dbReference>
<keyword evidence="2" id="KW-1185">Reference proteome</keyword>